<dbReference type="PANTHER" id="PTHR30250">
    <property type="entry name" value="PST FAMILY PREDICTED COLANIC ACID TRANSPORTER"/>
    <property type="match status" value="1"/>
</dbReference>
<feature type="transmembrane region" description="Helical" evidence="6">
    <location>
        <begin position="159"/>
        <end position="179"/>
    </location>
</feature>
<dbReference type="RefSeq" id="WP_036668918.1">
    <property type="nucleotide sequence ID" value="NZ_CP145892.1"/>
</dbReference>
<evidence type="ECO:0000256" key="5">
    <source>
        <dbReference type="ARBA" id="ARBA00023136"/>
    </source>
</evidence>
<feature type="transmembrane region" description="Helical" evidence="6">
    <location>
        <begin position="306"/>
        <end position="327"/>
    </location>
</feature>
<dbReference type="EMBL" id="CP145892">
    <property type="protein sequence ID" value="WWP21859.1"/>
    <property type="molecule type" value="Genomic_DNA"/>
</dbReference>
<feature type="transmembrane region" description="Helical" evidence="6">
    <location>
        <begin position="399"/>
        <end position="420"/>
    </location>
</feature>
<evidence type="ECO:0000256" key="1">
    <source>
        <dbReference type="ARBA" id="ARBA00004651"/>
    </source>
</evidence>
<evidence type="ECO:0000313" key="8">
    <source>
        <dbReference type="Proteomes" id="UP001364764"/>
    </source>
</evidence>
<evidence type="ECO:0000256" key="6">
    <source>
        <dbReference type="SAM" id="Phobius"/>
    </source>
</evidence>
<sequence>MAQVALRKVFRGNGLMSAIFQTSGTNLLVMTLTMLSSILTSRMFGVEGKGAFSAILFWPALLTGLVGFGLPTSIIYNIKQSATEKSAQYVRLSFLFQVPVCIIIGIVAWFGLPFWLSSFPPEVVQISRWYTIATVPVLIVINLISALSQSREKFAVYNGIRLMIPLFNVGGLFVLWGLGMLSIQLAAAIYFVTSFSVVAWAIYANRNELRLRWFKDRVDQSSAKKLFGYGSRVYGVELLGTLYTQFDKIIILALLTPRDFGLYSVVFALSRIYNAVQTAISNVVFPKVTGLPQEQIIRTVGRAFRISLMVMMIIVIPTMFVGNYLMGLLFGSEFLEASVAFYILAVECIIGGGSWILASAFNALGRPGLVMIRQLIALSVTVALFFVFTPLWGLNGIAIALLIGSIVRMVVTVAAMKIVFKVKFAAMFYDKEDLTFLYERLNKKRRRVTQGGDGDAGH</sequence>
<name>A0ABD8AY11_PAEAM</name>
<keyword evidence="2" id="KW-1003">Cell membrane</keyword>
<dbReference type="Proteomes" id="UP001364764">
    <property type="component" value="Chromosome"/>
</dbReference>
<comment type="subcellular location">
    <subcellularLocation>
        <location evidence="1">Cell membrane</location>
        <topology evidence="1">Multi-pass membrane protein</topology>
    </subcellularLocation>
</comment>
<dbReference type="PANTHER" id="PTHR30250:SF11">
    <property type="entry name" value="O-ANTIGEN TRANSPORTER-RELATED"/>
    <property type="match status" value="1"/>
</dbReference>
<proteinExistence type="predicted"/>
<evidence type="ECO:0000256" key="3">
    <source>
        <dbReference type="ARBA" id="ARBA00022692"/>
    </source>
</evidence>
<keyword evidence="3 6" id="KW-0812">Transmembrane</keyword>
<dbReference type="GO" id="GO:0005886">
    <property type="term" value="C:plasma membrane"/>
    <property type="evidence" value="ECO:0007669"/>
    <property type="project" value="UniProtKB-SubCell"/>
</dbReference>
<evidence type="ECO:0000256" key="2">
    <source>
        <dbReference type="ARBA" id="ARBA00022475"/>
    </source>
</evidence>
<dbReference type="AlphaFoldDB" id="A0ABD8AY11"/>
<keyword evidence="4 6" id="KW-1133">Transmembrane helix</keyword>
<gene>
    <name evidence="7" type="ORF">V6668_06680</name>
</gene>
<feature type="transmembrane region" description="Helical" evidence="6">
    <location>
        <begin position="339"/>
        <end position="363"/>
    </location>
</feature>
<feature type="transmembrane region" description="Helical" evidence="6">
    <location>
        <begin position="55"/>
        <end position="78"/>
    </location>
</feature>
<organism evidence="7 8">
    <name type="scientific">Paenibacillus amylolyticus</name>
    <dbReference type="NCBI Taxonomy" id="1451"/>
    <lineage>
        <taxon>Bacteria</taxon>
        <taxon>Bacillati</taxon>
        <taxon>Bacillota</taxon>
        <taxon>Bacilli</taxon>
        <taxon>Bacillales</taxon>
        <taxon>Paenibacillaceae</taxon>
        <taxon>Paenibacillus</taxon>
    </lineage>
</organism>
<feature type="transmembrane region" description="Helical" evidence="6">
    <location>
        <begin position="90"/>
        <end position="116"/>
    </location>
</feature>
<dbReference type="GeneID" id="93475135"/>
<keyword evidence="5 6" id="KW-0472">Membrane</keyword>
<evidence type="ECO:0000256" key="4">
    <source>
        <dbReference type="ARBA" id="ARBA00022989"/>
    </source>
</evidence>
<feature type="transmembrane region" description="Helical" evidence="6">
    <location>
        <begin position="375"/>
        <end position="393"/>
    </location>
</feature>
<reference evidence="7 8" key="1">
    <citation type="submission" date="2024-02" db="EMBL/GenBank/DDBJ databases">
        <title>Complete sequences of two Paenibacillus sp. strains and one Lysinibacillus strain isolated from the environment on STAA medium highlight biotechnological potential.</title>
        <authorList>
            <person name="Attere S.A."/>
            <person name="Piche L.C."/>
            <person name="Intertaglia L."/>
            <person name="Lami R."/>
            <person name="Charette S.J."/>
            <person name="Vincent A.T."/>
        </authorList>
    </citation>
    <scope>NUCLEOTIDE SEQUENCE [LARGE SCALE GENOMIC DNA]</scope>
    <source>
        <strain evidence="7 8">Y5S-7</strain>
    </source>
</reference>
<accession>A0ABD8AY11</accession>
<feature type="transmembrane region" description="Helical" evidence="6">
    <location>
        <begin position="185"/>
        <end position="203"/>
    </location>
</feature>
<dbReference type="Pfam" id="PF13440">
    <property type="entry name" value="Polysacc_synt_3"/>
    <property type="match status" value="1"/>
</dbReference>
<dbReference type="InterPro" id="IPR050833">
    <property type="entry name" value="Poly_Biosynth_Transport"/>
</dbReference>
<protein>
    <submittedName>
        <fullName evidence="7">Oligosaccharide flippase family protein</fullName>
    </submittedName>
</protein>
<feature type="transmembrane region" description="Helical" evidence="6">
    <location>
        <begin position="12"/>
        <end position="35"/>
    </location>
</feature>
<feature type="transmembrane region" description="Helical" evidence="6">
    <location>
        <begin position="128"/>
        <end position="147"/>
    </location>
</feature>
<evidence type="ECO:0000313" key="7">
    <source>
        <dbReference type="EMBL" id="WWP21859.1"/>
    </source>
</evidence>